<evidence type="ECO:0000313" key="3">
    <source>
        <dbReference type="EMBL" id="CAI5454797.1"/>
    </source>
</evidence>
<protein>
    <submittedName>
        <fullName evidence="3">Uncharacterized protein</fullName>
    </submittedName>
</protein>
<evidence type="ECO:0000256" key="2">
    <source>
        <dbReference type="SAM" id="Phobius"/>
    </source>
</evidence>
<feature type="transmembrane region" description="Helical" evidence="2">
    <location>
        <begin position="29"/>
        <end position="54"/>
    </location>
</feature>
<dbReference type="OrthoDB" id="5785142at2759"/>
<name>A0A9P1NAZ5_9PELO</name>
<dbReference type="Proteomes" id="UP001152747">
    <property type="component" value="Unassembled WGS sequence"/>
</dbReference>
<comment type="caution">
    <text evidence="3">The sequence shown here is derived from an EMBL/GenBank/DDBJ whole genome shotgun (WGS) entry which is preliminary data.</text>
</comment>
<feature type="region of interest" description="Disordered" evidence="1">
    <location>
        <begin position="165"/>
        <end position="189"/>
    </location>
</feature>
<evidence type="ECO:0000313" key="4">
    <source>
        <dbReference type="Proteomes" id="UP001152747"/>
    </source>
</evidence>
<sequence>MIKPDSPCNRIIIKMETTTEFVDTTDHSIYGLVVFLVILIFFASLTTGLILCLLKIWCSFHQQRRNSVASQRIRRSIVRGSPNFDSDSDEESDVQNTLSKRRFSQRLMSYVTKTLDKRDSVKSSKKSNVDQPQIHGRTGSSSSSRRVPEINIDPTSDAMESMLKGLQGVPPPVRRPILDENDPTNVIDV</sequence>
<feature type="region of interest" description="Disordered" evidence="1">
    <location>
        <begin position="115"/>
        <end position="153"/>
    </location>
</feature>
<keyword evidence="2" id="KW-0472">Membrane</keyword>
<keyword evidence="2" id="KW-0812">Transmembrane</keyword>
<accession>A0A9P1NAZ5</accession>
<keyword evidence="2" id="KW-1133">Transmembrane helix</keyword>
<keyword evidence="4" id="KW-1185">Reference proteome</keyword>
<reference evidence="3" key="1">
    <citation type="submission" date="2022-11" db="EMBL/GenBank/DDBJ databases">
        <authorList>
            <person name="Kikuchi T."/>
        </authorList>
    </citation>
    <scope>NUCLEOTIDE SEQUENCE</scope>
    <source>
        <strain evidence="3">PS1010</strain>
    </source>
</reference>
<gene>
    <name evidence="3" type="ORF">CAMP_LOCUS17434</name>
</gene>
<dbReference type="EMBL" id="CANHGI010000006">
    <property type="protein sequence ID" value="CAI5454797.1"/>
    <property type="molecule type" value="Genomic_DNA"/>
</dbReference>
<evidence type="ECO:0000256" key="1">
    <source>
        <dbReference type="SAM" id="MobiDB-lite"/>
    </source>
</evidence>
<proteinExistence type="predicted"/>
<organism evidence="3 4">
    <name type="scientific">Caenorhabditis angaria</name>
    <dbReference type="NCBI Taxonomy" id="860376"/>
    <lineage>
        <taxon>Eukaryota</taxon>
        <taxon>Metazoa</taxon>
        <taxon>Ecdysozoa</taxon>
        <taxon>Nematoda</taxon>
        <taxon>Chromadorea</taxon>
        <taxon>Rhabditida</taxon>
        <taxon>Rhabditina</taxon>
        <taxon>Rhabditomorpha</taxon>
        <taxon>Rhabditoidea</taxon>
        <taxon>Rhabditidae</taxon>
        <taxon>Peloderinae</taxon>
        <taxon>Caenorhabditis</taxon>
    </lineage>
</organism>
<dbReference type="AlphaFoldDB" id="A0A9P1NAZ5"/>